<reference evidence="2" key="1">
    <citation type="submission" date="2020-03" db="EMBL/GenBank/DDBJ databases">
        <authorList>
            <person name="Weist P."/>
        </authorList>
    </citation>
    <scope>NUCLEOTIDE SEQUENCE</scope>
</reference>
<feature type="region of interest" description="Disordered" evidence="1">
    <location>
        <begin position="36"/>
        <end position="106"/>
    </location>
</feature>
<evidence type="ECO:0000313" key="3">
    <source>
        <dbReference type="Proteomes" id="UP001153269"/>
    </source>
</evidence>
<accession>A0A9N7YWZ4</accession>
<dbReference type="Proteomes" id="UP001153269">
    <property type="component" value="Unassembled WGS sequence"/>
</dbReference>
<organism evidence="2 3">
    <name type="scientific">Pleuronectes platessa</name>
    <name type="common">European plaice</name>
    <dbReference type="NCBI Taxonomy" id="8262"/>
    <lineage>
        <taxon>Eukaryota</taxon>
        <taxon>Metazoa</taxon>
        <taxon>Chordata</taxon>
        <taxon>Craniata</taxon>
        <taxon>Vertebrata</taxon>
        <taxon>Euteleostomi</taxon>
        <taxon>Actinopterygii</taxon>
        <taxon>Neopterygii</taxon>
        <taxon>Teleostei</taxon>
        <taxon>Neoteleostei</taxon>
        <taxon>Acanthomorphata</taxon>
        <taxon>Carangaria</taxon>
        <taxon>Pleuronectiformes</taxon>
        <taxon>Pleuronectoidei</taxon>
        <taxon>Pleuronectidae</taxon>
        <taxon>Pleuronectes</taxon>
    </lineage>
</organism>
<dbReference type="AlphaFoldDB" id="A0A9N7YWZ4"/>
<sequence>MEVHIYLSILLTPPPSLPSSSSSSSSFATLTVSLLTSGTGQGGKKATTQRHRGKGSPTARDKPLTMGSSRDGMSRNSDPRAAQGDSLQQTGCRRTRKSEAGCKERGRRQLSGLGRQVGCGPVPCEGGGVYNRTVVCQSSSRDVAIGDEDGRAAATERNRRSGRPSRSQT</sequence>
<proteinExistence type="predicted"/>
<feature type="compositionally biased region" description="Basic and acidic residues" evidence="1">
    <location>
        <begin position="148"/>
        <end position="159"/>
    </location>
</feature>
<comment type="caution">
    <text evidence="2">The sequence shown here is derived from an EMBL/GenBank/DDBJ whole genome shotgun (WGS) entry which is preliminary data.</text>
</comment>
<dbReference type="EMBL" id="CADEAL010002985">
    <property type="protein sequence ID" value="CAB1443004.1"/>
    <property type="molecule type" value="Genomic_DNA"/>
</dbReference>
<name>A0A9N7YWZ4_PLEPL</name>
<feature type="region of interest" description="Disordered" evidence="1">
    <location>
        <begin position="140"/>
        <end position="169"/>
    </location>
</feature>
<protein>
    <submittedName>
        <fullName evidence="2">Uncharacterized protein</fullName>
    </submittedName>
</protein>
<keyword evidence="3" id="KW-1185">Reference proteome</keyword>
<gene>
    <name evidence="2" type="ORF">PLEPLA_LOCUS30720</name>
</gene>
<evidence type="ECO:0000256" key="1">
    <source>
        <dbReference type="SAM" id="MobiDB-lite"/>
    </source>
</evidence>
<evidence type="ECO:0000313" key="2">
    <source>
        <dbReference type="EMBL" id="CAB1443004.1"/>
    </source>
</evidence>